<feature type="region of interest" description="Disordered" evidence="1">
    <location>
        <begin position="64"/>
        <end position="91"/>
    </location>
</feature>
<evidence type="ECO:0000313" key="3">
    <source>
        <dbReference type="Proteomes" id="UP000813463"/>
    </source>
</evidence>
<keyword evidence="2" id="KW-0472">Membrane</keyword>
<dbReference type="PDB" id="9GRX">
    <property type="method" value="EM"/>
    <property type="resolution" value="3.19 A"/>
    <property type="chains" value="U=1-240"/>
</dbReference>
<keyword evidence="5" id="KW-0002">3D-structure</keyword>
<dbReference type="KEGG" id="soe:110795103"/>
<reference evidence="3" key="1">
    <citation type="journal article" date="2021" name="Nat. Commun.">
        <title>Genomic analyses provide insights into spinach domestication and the genetic basis of agronomic traits.</title>
        <authorList>
            <person name="Cai X."/>
            <person name="Sun X."/>
            <person name="Xu C."/>
            <person name="Sun H."/>
            <person name="Wang X."/>
            <person name="Ge C."/>
            <person name="Zhang Z."/>
            <person name="Wang Q."/>
            <person name="Fei Z."/>
            <person name="Jiao C."/>
            <person name="Wang Q."/>
        </authorList>
    </citation>
    <scope>NUCLEOTIDE SEQUENCE [LARGE SCALE GENOMIC DNA]</scope>
    <source>
        <strain evidence="3">cv. Varoflay</strain>
    </source>
</reference>
<evidence type="ECO:0000313" key="4">
    <source>
        <dbReference type="RefSeq" id="XP_021855776.2"/>
    </source>
</evidence>
<name>A0A9R0K267_SPIOL</name>
<sequence length="240" mass="27087">MAVSSTCMPHRELMPTLVKSTNTSTLFWLNNNTNNNVNVNVITTNNYVTLTRKAPCSRFLARSTEDASEMTATATDQSWEGEGENSPMEMPKGPPSIISALNVEKALRGIGITDVDHYARLGLRRGCTYDQVGAAYEIQVKELSSQGMDEEQFNKERDLLKESYNILSSEQERRLYDWSLARNSAPERYMWPFEADITQTPRWGTPPPQEPEDVGPTTAVGYFLLAWFVFSFILSIALNR</sequence>
<accession>A0A9R0K267</accession>
<reference evidence="5" key="2">
    <citation type="journal article" date="2025" name="Nat. Struct. Mol. Biol.">
        <title>Cryo-EM structure of the NDH-PSI-LHCI supercomplex from Spinacia oleracea.</title>
        <authorList>
            <person name="Introini B."/>
            <person name="Hahn A."/>
            <person name="Kuhlbrandt W."/>
        </authorList>
    </citation>
    <scope>STRUCTURE BY ELECTRON MICROSCOPY (3.19 ANGSTROMS)</scope>
</reference>
<dbReference type="Proteomes" id="UP000813463">
    <property type="component" value="Chromosome 1"/>
</dbReference>
<dbReference type="Gene3D" id="1.10.287.110">
    <property type="entry name" value="DnaJ domain"/>
    <property type="match status" value="1"/>
</dbReference>
<dbReference type="RefSeq" id="XP_021855776.2">
    <property type="nucleotide sequence ID" value="XM_022000084.2"/>
</dbReference>
<dbReference type="InterPro" id="IPR044199">
    <property type="entry name" value="NdhU_chloroplastic"/>
</dbReference>
<reference evidence="4" key="3">
    <citation type="submission" date="2025-08" db="UniProtKB">
        <authorList>
            <consortium name="RefSeq"/>
        </authorList>
    </citation>
    <scope>IDENTIFICATION</scope>
    <source>
        <tissue evidence="4">Leaf</tissue>
    </source>
</reference>
<keyword evidence="2" id="KW-0812">Transmembrane</keyword>
<dbReference type="AlphaFoldDB" id="A0A9R0K267"/>
<gene>
    <name evidence="4" type="primary">LOC110795103</name>
</gene>
<keyword evidence="2" id="KW-1133">Transmembrane helix</keyword>
<dbReference type="GO" id="GO:0009507">
    <property type="term" value="C:chloroplast"/>
    <property type="evidence" value="ECO:0000318"/>
    <property type="project" value="GO_Central"/>
</dbReference>
<proteinExistence type="evidence at protein level"/>
<dbReference type="GO" id="GO:0009535">
    <property type="term" value="C:chloroplast thylakoid membrane"/>
    <property type="evidence" value="ECO:0007669"/>
    <property type="project" value="InterPro"/>
</dbReference>
<dbReference type="InterPro" id="IPR036869">
    <property type="entry name" value="J_dom_sf"/>
</dbReference>
<dbReference type="SUPFAM" id="SSF46565">
    <property type="entry name" value="Chaperone J-domain"/>
    <property type="match status" value="1"/>
</dbReference>
<dbReference type="GeneID" id="110795103"/>
<evidence type="ECO:0007829" key="5">
    <source>
        <dbReference type="PDB" id="9GRX"/>
    </source>
</evidence>
<evidence type="ECO:0000256" key="2">
    <source>
        <dbReference type="SAM" id="Phobius"/>
    </source>
</evidence>
<evidence type="ECO:0000256" key="1">
    <source>
        <dbReference type="SAM" id="MobiDB-lite"/>
    </source>
</evidence>
<feature type="transmembrane region" description="Helical" evidence="2">
    <location>
        <begin position="219"/>
        <end position="238"/>
    </location>
</feature>
<dbReference type="PANTHER" id="PTHR47726">
    <property type="entry name" value="NAD(P)H-QUINONE OXIDOREDUCTASE SUBUNIT U, CHLOROPLASTIC"/>
    <property type="match status" value="1"/>
</dbReference>
<dbReference type="EMDB" id="EMD-51527"/>
<keyword evidence="3" id="KW-1185">Reference proteome</keyword>
<protein>
    <submittedName>
        <fullName evidence="4">NAD(P)H-quinone oxidoreductase subunit U, chloroplastic</fullName>
    </submittedName>
</protein>
<dbReference type="PANTHER" id="PTHR47726:SF1">
    <property type="entry name" value="NAD(P)H-QUINONE OXIDOREDUCTASE SUBUNIT U, CHLOROPLASTIC"/>
    <property type="match status" value="1"/>
</dbReference>
<dbReference type="GO" id="GO:0010598">
    <property type="term" value="C:NAD(P)H dehydrogenase complex (plastoquinone)"/>
    <property type="evidence" value="ECO:0000318"/>
    <property type="project" value="GO_Central"/>
</dbReference>
<dbReference type="SMR" id="A0A9R0K267"/>
<organism evidence="3 4">
    <name type="scientific">Spinacia oleracea</name>
    <name type="common">Spinach</name>
    <dbReference type="NCBI Taxonomy" id="3562"/>
    <lineage>
        <taxon>Eukaryota</taxon>
        <taxon>Viridiplantae</taxon>
        <taxon>Streptophyta</taxon>
        <taxon>Embryophyta</taxon>
        <taxon>Tracheophyta</taxon>
        <taxon>Spermatophyta</taxon>
        <taxon>Magnoliopsida</taxon>
        <taxon>eudicotyledons</taxon>
        <taxon>Gunneridae</taxon>
        <taxon>Pentapetalae</taxon>
        <taxon>Caryophyllales</taxon>
        <taxon>Chenopodiaceae</taxon>
        <taxon>Chenopodioideae</taxon>
        <taxon>Anserineae</taxon>
        <taxon>Spinacia</taxon>
    </lineage>
</organism>